<dbReference type="Gene3D" id="3.10.640.10">
    <property type="entry name" value="Restriction endonuclease-like alpha-beta roll domain"/>
    <property type="match status" value="1"/>
</dbReference>
<dbReference type="InterPro" id="IPR009822">
    <property type="entry name" value="YaeQ"/>
</dbReference>
<protein>
    <submittedName>
        <fullName evidence="1">YaeQ family protein</fullName>
    </submittedName>
</protein>
<dbReference type="SMART" id="SM01322">
    <property type="entry name" value="YaeQ"/>
    <property type="match status" value="1"/>
</dbReference>
<keyword evidence="2" id="KW-1185">Reference proteome</keyword>
<organism evidence="1 2">
    <name type="scientific">Rhodanobacter ginsengisoli</name>
    <dbReference type="NCBI Taxonomy" id="418646"/>
    <lineage>
        <taxon>Bacteria</taxon>
        <taxon>Pseudomonadati</taxon>
        <taxon>Pseudomonadota</taxon>
        <taxon>Gammaproteobacteria</taxon>
        <taxon>Lysobacterales</taxon>
        <taxon>Rhodanobacteraceae</taxon>
        <taxon>Rhodanobacter</taxon>
    </lineage>
</organism>
<dbReference type="InterPro" id="IPR011335">
    <property type="entry name" value="Restrct_endonuc-II-like"/>
</dbReference>
<dbReference type="PANTHER" id="PTHR38784:SF1">
    <property type="entry name" value="SUCROSE PHOSPHORYLASE"/>
    <property type="match status" value="1"/>
</dbReference>
<dbReference type="PIRSF" id="PIRSF011484">
    <property type="entry name" value="YaeQ"/>
    <property type="match status" value="1"/>
</dbReference>
<dbReference type="Proteomes" id="UP001596114">
    <property type="component" value="Unassembled WGS sequence"/>
</dbReference>
<sequence>MALNSTIYKVELQISDMDRHYYATHALTLARHPSETEERLMVRLLAFALYADDRLEFGKGISDEDEPALWRKAYTDEIELWIELGQPDETRIRKACGRSRQVVVINYGGNVAEIWWSKVGVSLARSKNLTVLDIAPATVAELVALLQRGMRLQCLIQDGQLQVMNDADAVAVDPQIRMAPAETVS</sequence>
<dbReference type="SUPFAM" id="SSF52980">
    <property type="entry name" value="Restriction endonuclease-like"/>
    <property type="match status" value="1"/>
</dbReference>
<name>A0ABW0QMQ9_9GAMM</name>
<proteinExistence type="predicted"/>
<evidence type="ECO:0000313" key="1">
    <source>
        <dbReference type="EMBL" id="MFC5525655.1"/>
    </source>
</evidence>
<dbReference type="InterPro" id="IPR038590">
    <property type="entry name" value="YaeQ_sf"/>
</dbReference>
<dbReference type="RefSeq" id="WP_377318946.1">
    <property type="nucleotide sequence ID" value="NZ_JBHSNF010000001.1"/>
</dbReference>
<dbReference type="Pfam" id="PF07152">
    <property type="entry name" value="YaeQ"/>
    <property type="match status" value="1"/>
</dbReference>
<gene>
    <name evidence="1" type="ORF">ACFPPA_07845</name>
</gene>
<dbReference type="CDD" id="cd22368">
    <property type="entry name" value="YaeQ-like"/>
    <property type="match status" value="1"/>
</dbReference>
<accession>A0ABW0QMQ9</accession>
<evidence type="ECO:0000313" key="2">
    <source>
        <dbReference type="Proteomes" id="UP001596114"/>
    </source>
</evidence>
<dbReference type="EMBL" id="JBHSNF010000001">
    <property type="protein sequence ID" value="MFC5525655.1"/>
    <property type="molecule type" value="Genomic_DNA"/>
</dbReference>
<comment type="caution">
    <text evidence="1">The sequence shown here is derived from an EMBL/GenBank/DDBJ whole genome shotgun (WGS) entry which is preliminary data.</text>
</comment>
<dbReference type="PANTHER" id="PTHR38784">
    <property type="entry name" value="SUCROSE PHOSPHORYLASE"/>
    <property type="match status" value="1"/>
</dbReference>
<reference evidence="2" key="1">
    <citation type="journal article" date="2019" name="Int. J. Syst. Evol. Microbiol.">
        <title>The Global Catalogue of Microorganisms (GCM) 10K type strain sequencing project: providing services to taxonomists for standard genome sequencing and annotation.</title>
        <authorList>
            <consortium name="The Broad Institute Genomics Platform"/>
            <consortium name="The Broad Institute Genome Sequencing Center for Infectious Disease"/>
            <person name="Wu L."/>
            <person name="Ma J."/>
        </authorList>
    </citation>
    <scope>NUCLEOTIDE SEQUENCE [LARGE SCALE GENOMIC DNA]</scope>
    <source>
        <strain evidence="2">CGMCC 1.16619</strain>
    </source>
</reference>